<reference evidence="2" key="2">
    <citation type="journal article" date="2022" name="Hortic Res">
        <title>The genome of Dioscorea zingiberensis sheds light on the biosynthesis, origin and evolution of the medicinally important diosgenin saponins.</title>
        <authorList>
            <person name="Li Y."/>
            <person name="Tan C."/>
            <person name="Li Z."/>
            <person name="Guo J."/>
            <person name="Li S."/>
            <person name="Chen X."/>
            <person name="Wang C."/>
            <person name="Dai X."/>
            <person name="Yang H."/>
            <person name="Song W."/>
            <person name="Hou L."/>
            <person name="Xu J."/>
            <person name="Tong Z."/>
            <person name="Xu A."/>
            <person name="Yuan X."/>
            <person name="Wang W."/>
            <person name="Yang Q."/>
            <person name="Chen L."/>
            <person name="Sun Z."/>
            <person name="Wang K."/>
            <person name="Pan B."/>
            <person name="Chen J."/>
            <person name="Bao Y."/>
            <person name="Liu F."/>
            <person name="Qi X."/>
            <person name="Gang D.R."/>
            <person name="Wen J."/>
            <person name="Li J."/>
        </authorList>
    </citation>
    <scope>NUCLEOTIDE SEQUENCE</scope>
    <source>
        <strain evidence="2">Dzin_1.0</strain>
    </source>
</reference>
<evidence type="ECO:0000313" key="2">
    <source>
        <dbReference type="EMBL" id="KAJ0985730.1"/>
    </source>
</evidence>
<evidence type="ECO:0000313" key="3">
    <source>
        <dbReference type="Proteomes" id="UP001085076"/>
    </source>
</evidence>
<gene>
    <name evidence="2" type="ORF">J5N97_004086</name>
</gene>
<sequence>MCRESAGWVRVIHVALEMEKGARSARAPDFCPNCHCNTSRPVFWSRFPCFRPAPARSPAVFPVLLHDLQQCLQPADIQSTRPVQEKQEAQQGERVYCFSLRDAKRKQGKDKSGSSGGPNQT</sequence>
<organism evidence="2 3">
    <name type="scientific">Dioscorea zingiberensis</name>
    <dbReference type="NCBI Taxonomy" id="325984"/>
    <lineage>
        <taxon>Eukaryota</taxon>
        <taxon>Viridiplantae</taxon>
        <taxon>Streptophyta</taxon>
        <taxon>Embryophyta</taxon>
        <taxon>Tracheophyta</taxon>
        <taxon>Spermatophyta</taxon>
        <taxon>Magnoliopsida</taxon>
        <taxon>Liliopsida</taxon>
        <taxon>Dioscoreales</taxon>
        <taxon>Dioscoreaceae</taxon>
        <taxon>Dioscorea</taxon>
    </lineage>
</organism>
<proteinExistence type="predicted"/>
<reference evidence="2" key="1">
    <citation type="submission" date="2021-03" db="EMBL/GenBank/DDBJ databases">
        <authorList>
            <person name="Li Z."/>
            <person name="Yang C."/>
        </authorList>
    </citation>
    <scope>NUCLEOTIDE SEQUENCE</scope>
    <source>
        <strain evidence="2">Dzin_1.0</strain>
        <tissue evidence="2">Leaf</tissue>
    </source>
</reference>
<feature type="region of interest" description="Disordered" evidence="1">
    <location>
        <begin position="102"/>
        <end position="121"/>
    </location>
</feature>
<protein>
    <submittedName>
        <fullName evidence="2">Uncharacterized protein</fullName>
    </submittedName>
</protein>
<dbReference type="AlphaFoldDB" id="A0A9D5D5E1"/>
<keyword evidence="3" id="KW-1185">Reference proteome</keyword>
<dbReference type="Proteomes" id="UP001085076">
    <property type="component" value="Miscellaneous, Linkage group lg01"/>
</dbReference>
<comment type="caution">
    <text evidence="2">The sequence shown here is derived from an EMBL/GenBank/DDBJ whole genome shotgun (WGS) entry which is preliminary data.</text>
</comment>
<name>A0A9D5D5E1_9LILI</name>
<accession>A0A9D5D5E1</accession>
<dbReference type="EMBL" id="JAGGNH010000001">
    <property type="protein sequence ID" value="KAJ0985730.1"/>
    <property type="molecule type" value="Genomic_DNA"/>
</dbReference>
<evidence type="ECO:0000256" key="1">
    <source>
        <dbReference type="SAM" id="MobiDB-lite"/>
    </source>
</evidence>